<comment type="caution">
    <text evidence="2">The sequence shown here is derived from an EMBL/GenBank/DDBJ whole genome shotgun (WGS) entry which is preliminary data.</text>
</comment>
<gene>
    <name evidence="2" type="ORF">GCM10010449_10790</name>
</gene>
<dbReference type="EMBL" id="BAAAUG010000021">
    <property type="protein sequence ID" value="GAA3088845.1"/>
    <property type="molecule type" value="Genomic_DNA"/>
</dbReference>
<dbReference type="Pfam" id="PF19683">
    <property type="entry name" value="DUF6185"/>
    <property type="match status" value="1"/>
</dbReference>
<evidence type="ECO:0000313" key="2">
    <source>
        <dbReference type="EMBL" id="GAA3088845.1"/>
    </source>
</evidence>
<feature type="transmembrane region" description="Helical" evidence="1">
    <location>
        <begin position="62"/>
        <end position="83"/>
    </location>
</feature>
<organism evidence="2 3">
    <name type="scientific">Streptomyces rectiviolaceus</name>
    <dbReference type="NCBI Taxonomy" id="332591"/>
    <lineage>
        <taxon>Bacteria</taxon>
        <taxon>Bacillati</taxon>
        <taxon>Actinomycetota</taxon>
        <taxon>Actinomycetes</taxon>
        <taxon>Kitasatosporales</taxon>
        <taxon>Streptomycetaceae</taxon>
        <taxon>Streptomyces</taxon>
    </lineage>
</organism>
<feature type="transmembrane region" description="Helical" evidence="1">
    <location>
        <begin position="6"/>
        <end position="23"/>
    </location>
</feature>
<dbReference type="RefSeq" id="WP_344519263.1">
    <property type="nucleotide sequence ID" value="NZ_BAAAUG010000021.1"/>
</dbReference>
<keyword evidence="1" id="KW-0472">Membrane</keyword>
<reference evidence="3" key="1">
    <citation type="journal article" date="2019" name="Int. J. Syst. Evol. Microbiol.">
        <title>The Global Catalogue of Microorganisms (GCM) 10K type strain sequencing project: providing services to taxonomists for standard genome sequencing and annotation.</title>
        <authorList>
            <consortium name="The Broad Institute Genomics Platform"/>
            <consortium name="The Broad Institute Genome Sequencing Center for Infectious Disease"/>
            <person name="Wu L."/>
            <person name="Ma J."/>
        </authorList>
    </citation>
    <scope>NUCLEOTIDE SEQUENCE [LARGE SCALE GENOMIC DNA]</scope>
    <source>
        <strain evidence="3">JCM 9092</strain>
    </source>
</reference>
<keyword evidence="3" id="KW-1185">Reference proteome</keyword>
<dbReference type="InterPro" id="IPR046176">
    <property type="entry name" value="DUF6185"/>
</dbReference>
<sequence>MLTQLVLWQIGYAAAGFLLGALWQELPGRRGPSKAIPLAVAYAAPIGLFALGNWGLDEEQTSLALAAVAMLLILTLTGVMMDLETFSGERPYWHSRLSLLRSIYQIRYISVQLAWILAQAAAIATILQYLADNGGVPPQ</sequence>
<dbReference type="Proteomes" id="UP001501637">
    <property type="component" value="Unassembled WGS sequence"/>
</dbReference>
<feature type="transmembrane region" description="Helical" evidence="1">
    <location>
        <begin position="35"/>
        <end position="56"/>
    </location>
</feature>
<feature type="transmembrane region" description="Helical" evidence="1">
    <location>
        <begin position="104"/>
        <end position="131"/>
    </location>
</feature>
<accession>A0ABP6MAT1</accession>
<proteinExistence type="predicted"/>
<protein>
    <submittedName>
        <fullName evidence="2">Uncharacterized protein</fullName>
    </submittedName>
</protein>
<evidence type="ECO:0000256" key="1">
    <source>
        <dbReference type="SAM" id="Phobius"/>
    </source>
</evidence>
<keyword evidence="1" id="KW-0812">Transmembrane</keyword>
<keyword evidence="1" id="KW-1133">Transmembrane helix</keyword>
<name>A0ABP6MAT1_9ACTN</name>
<evidence type="ECO:0000313" key="3">
    <source>
        <dbReference type="Proteomes" id="UP001501637"/>
    </source>
</evidence>